<dbReference type="Proteomes" id="UP001243375">
    <property type="component" value="Unassembled WGS sequence"/>
</dbReference>
<name>A0ACC2WT56_9TREE</name>
<dbReference type="EMBL" id="JASBWU010000020">
    <property type="protein sequence ID" value="KAJ9113996.1"/>
    <property type="molecule type" value="Genomic_DNA"/>
</dbReference>
<sequence length="177" mass="19515">MFIARSNVFRAVSKTQQTRFISLSAVRSMPARSQMSDADPKKLGDEKEKHLAGKDQDRQTHPKDAPGWNESLAVSCFAIHWCASLDTRDGRNGNSPSFRDAADGIQKPSSENLQFARAHAVVSLDRRNALSQPRTSADVVPYSLQSESEAVIKAELNADGPPSKELQEKTIEHLAKE</sequence>
<gene>
    <name evidence="1" type="ORF">QFC22_005814</name>
</gene>
<reference evidence="1" key="1">
    <citation type="submission" date="2023-04" db="EMBL/GenBank/DDBJ databases">
        <title>Draft Genome sequencing of Naganishia species isolated from polar environments using Oxford Nanopore Technology.</title>
        <authorList>
            <person name="Leo P."/>
            <person name="Venkateswaran K."/>
        </authorList>
    </citation>
    <scope>NUCLEOTIDE SEQUENCE</scope>
    <source>
        <strain evidence="1">MNA-CCFEE 5425</strain>
    </source>
</reference>
<accession>A0ACC2WT56</accession>
<evidence type="ECO:0000313" key="1">
    <source>
        <dbReference type="EMBL" id="KAJ9113996.1"/>
    </source>
</evidence>
<protein>
    <submittedName>
        <fullName evidence="1">Uncharacterized protein</fullName>
    </submittedName>
</protein>
<comment type="caution">
    <text evidence="1">The sequence shown here is derived from an EMBL/GenBank/DDBJ whole genome shotgun (WGS) entry which is preliminary data.</text>
</comment>
<organism evidence="1 2">
    <name type="scientific">Naganishia vaughanmartiniae</name>
    <dbReference type="NCBI Taxonomy" id="1424756"/>
    <lineage>
        <taxon>Eukaryota</taxon>
        <taxon>Fungi</taxon>
        <taxon>Dikarya</taxon>
        <taxon>Basidiomycota</taxon>
        <taxon>Agaricomycotina</taxon>
        <taxon>Tremellomycetes</taxon>
        <taxon>Filobasidiales</taxon>
        <taxon>Filobasidiaceae</taxon>
        <taxon>Naganishia</taxon>
    </lineage>
</organism>
<evidence type="ECO:0000313" key="2">
    <source>
        <dbReference type="Proteomes" id="UP001243375"/>
    </source>
</evidence>
<keyword evidence="2" id="KW-1185">Reference proteome</keyword>
<proteinExistence type="predicted"/>